<comment type="caution">
    <text evidence="1">The sequence shown here is derived from an EMBL/GenBank/DDBJ whole genome shotgun (WGS) entry which is preliminary data.</text>
</comment>
<organism evidence="1 2">
    <name type="scientific">Allacma fusca</name>
    <dbReference type="NCBI Taxonomy" id="39272"/>
    <lineage>
        <taxon>Eukaryota</taxon>
        <taxon>Metazoa</taxon>
        <taxon>Ecdysozoa</taxon>
        <taxon>Arthropoda</taxon>
        <taxon>Hexapoda</taxon>
        <taxon>Collembola</taxon>
        <taxon>Symphypleona</taxon>
        <taxon>Sminthuridae</taxon>
        <taxon>Allacma</taxon>
    </lineage>
</organism>
<name>A0A8J2L912_9HEXA</name>
<proteinExistence type="predicted"/>
<protein>
    <submittedName>
        <fullName evidence="1">Uncharacterized protein</fullName>
    </submittedName>
</protein>
<gene>
    <name evidence="1" type="ORF">AFUS01_LOCUS40403</name>
</gene>
<evidence type="ECO:0000313" key="2">
    <source>
        <dbReference type="Proteomes" id="UP000708208"/>
    </source>
</evidence>
<feature type="non-terminal residue" evidence="1">
    <location>
        <position position="1"/>
    </location>
</feature>
<dbReference type="Proteomes" id="UP000708208">
    <property type="component" value="Unassembled WGS sequence"/>
</dbReference>
<accession>A0A8J2L912</accession>
<reference evidence="1" key="1">
    <citation type="submission" date="2021-06" db="EMBL/GenBank/DDBJ databases">
        <authorList>
            <person name="Hodson N. C."/>
            <person name="Mongue J. A."/>
            <person name="Jaron S. K."/>
        </authorList>
    </citation>
    <scope>NUCLEOTIDE SEQUENCE</scope>
</reference>
<keyword evidence="2" id="KW-1185">Reference proteome</keyword>
<evidence type="ECO:0000313" key="1">
    <source>
        <dbReference type="EMBL" id="CAG7830612.1"/>
    </source>
</evidence>
<sequence length="45" mass="5065">IELNGQSPGCHFSRFRDQPKVGGSYSVSLRKFFIVNVRHTKSLGN</sequence>
<dbReference type="AlphaFoldDB" id="A0A8J2L912"/>
<dbReference type="EMBL" id="CAJVCH010556745">
    <property type="protein sequence ID" value="CAG7830612.1"/>
    <property type="molecule type" value="Genomic_DNA"/>
</dbReference>